<dbReference type="PANTHER" id="PTHR46543:SF1">
    <property type="entry name" value="ZINC FINGER CCHC DOMAIN-CONTAINING PROTEIN 7"/>
    <property type="match status" value="1"/>
</dbReference>
<organism evidence="12 13">
    <name type="scientific">Neogobius melanostomus</name>
    <name type="common">round goby</name>
    <dbReference type="NCBI Taxonomy" id="47308"/>
    <lineage>
        <taxon>Eukaryota</taxon>
        <taxon>Metazoa</taxon>
        <taxon>Chordata</taxon>
        <taxon>Craniata</taxon>
        <taxon>Vertebrata</taxon>
        <taxon>Euteleostomi</taxon>
        <taxon>Actinopterygii</taxon>
        <taxon>Neopterygii</taxon>
        <taxon>Teleostei</taxon>
        <taxon>Neoteleostei</taxon>
        <taxon>Acanthomorphata</taxon>
        <taxon>Gobiaria</taxon>
        <taxon>Gobiiformes</taxon>
        <taxon>Gobioidei</taxon>
        <taxon>Gobiidae</taxon>
        <taxon>Benthophilinae</taxon>
        <taxon>Neogobiini</taxon>
        <taxon>Neogobius</taxon>
    </lineage>
</organism>
<dbReference type="GO" id="GO:0071038">
    <property type="term" value="P:TRAMP-dependent tRNA surveillance pathway"/>
    <property type="evidence" value="ECO:0007669"/>
    <property type="project" value="TreeGrafter"/>
</dbReference>
<dbReference type="InterPro" id="IPR036875">
    <property type="entry name" value="Znf_CCHC_sf"/>
</dbReference>
<keyword evidence="13" id="KW-1185">Reference proteome</keyword>
<dbReference type="GO" id="GO:0031499">
    <property type="term" value="C:TRAMP complex"/>
    <property type="evidence" value="ECO:0007669"/>
    <property type="project" value="TreeGrafter"/>
</dbReference>
<name>A0A8C6TZ62_9GOBI</name>
<dbReference type="GO" id="GO:0071039">
    <property type="term" value="P:nuclear polyadenylation-dependent CUT catabolic process"/>
    <property type="evidence" value="ECO:0007669"/>
    <property type="project" value="TreeGrafter"/>
</dbReference>
<evidence type="ECO:0000256" key="2">
    <source>
        <dbReference type="ARBA" id="ARBA00022723"/>
    </source>
</evidence>
<keyword evidence="6" id="KW-0539">Nucleus</keyword>
<evidence type="ECO:0000256" key="4">
    <source>
        <dbReference type="ARBA" id="ARBA00022771"/>
    </source>
</evidence>
<dbReference type="GO" id="GO:0071037">
    <property type="term" value="P:nuclear polyadenylation-dependent snRNA catabolic process"/>
    <property type="evidence" value="ECO:0007669"/>
    <property type="project" value="TreeGrafter"/>
</dbReference>
<dbReference type="Gene3D" id="4.10.60.10">
    <property type="entry name" value="Zinc finger, CCHC-type"/>
    <property type="match status" value="2"/>
</dbReference>
<evidence type="ECO:0000313" key="12">
    <source>
        <dbReference type="Ensembl" id="ENSNMLP00000027667.1"/>
    </source>
</evidence>
<dbReference type="SUPFAM" id="SSF57756">
    <property type="entry name" value="Retrovirus zinc finger-like domains"/>
    <property type="match status" value="2"/>
</dbReference>
<dbReference type="GO" id="GO:0071035">
    <property type="term" value="P:nuclear polyadenylation-dependent rRNA catabolic process"/>
    <property type="evidence" value="ECO:0007669"/>
    <property type="project" value="TreeGrafter"/>
</dbReference>
<dbReference type="GO" id="GO:0003723">
    <property type="term" value="F:RNA binding"/>
    <property type="evidence" value="ECO:0007669"/>
    <property type="project" value="TreeGrafter"/>
</dbReference>
<feature type="domain" description="CCHC-type" evidence="11">
    <location>
        <begin position="182"/>
        <end position="195"/>
    </location>
</feature>
<dbReference type="SMART" id="SM00343">
    <property type="entry name" value="ZnF_C2HC"/>
    <property type="match status" value="5"/>
</dbReference>
<evidence type="ECO:0000313" key="13">
    <source>
        <dbReference type="Proteomes" id="UP000694523"/>
    </source>
</evidence>
<evidence type="ECO:0000256" key="10">
    <source>
        <dbReference type="SAM" id="MobiDB-lite"/>
    </source>
</evidence>
<evidence type="ECO:0000259" key="11">
    <source>
        <dbReference type="PROSITE" id="PS50158"/>
    </source>
</evidence>
<evidence type="ECO:0000256" key="3">
    <source>
        <dbReference type="ARBA" id="ARBA00022737"/>
    </source>
</evidence>
<reference evidence="12" key="2">
    <citation type="submission" date="2025-09" db="UniProtKB">
        <authorList>
            <consortium name="Ensembl"/>
        </authorList>
    </citation>
    <scope>IDENTIFICATION</scope>
</reference>
<proteinExistence type="predicted"/>
<dbReference type="InterPro" id="IPR051644">
    <property type="entry name" value="TRAMP_AT-DNA-binding"/>
</dbReference>
<dbReference type="Ensembl" id="ENSNMLT00000030910.1">
    <property type="protein sequence ID" value="ENSNMLP00000027667.1"/>
    <property type="gene ID" value="ENSNMLG00000017636.1"/>
</dbReference>
<reference evidence="12" key="1">
    <citation type="submission" date="2025-08" db="UniProtKB">
        <authorList>
            <consortium name="Ensembl"/>
        </authorList>
    </citation>
    <scope>IDENTIFICATION</scope>
</reference>
<protein>
    <recommendedName>
        <fullName evidence="7">Zinc finger CCHC domain-containing protein 7</fullName>
    </recommendedName>
    <alternativeName>
        <fullName evidence="8">TRAMP-like complex RNA-binding factor ZCCHC7</fullName>
    </alternativeName>
</protein>
<dbReference type="GO" id="GO:0071036">
    <property type="term" value="P:nuclear polyadenylation-dependent snoRNA catabolic process"/>
    <property type="evidence" value="ECO:0007669"/>
    <property type="project" value="TreeGrafter"/>
</dbReference>
<feature type="compositionally biased region" description="Basic and acidic residues" evidence="10">
    <location>
        <begin position="276"/>
        <end position="293"/>
    </location>
</feature>
<evidence type="ECO:0000256" key="6">
    <source>
        <dbReference type="ARBA" id="ARBA00023242"/>
    </source>
</evidence>
<keyword evidence="5" id="KW-0862">Zinc</keyword>
<dbReference type="PROSITE" id="PS50158">
    <property type="entry name" value="ZF_CCHC"/>
    <property type="match status" value="2"/>
</dbReference>
<feature type="domain" description="CCHC-type" evidence="11">
    <location>
        <begin position="93"/>
        <end position="107"/>
    </location>
</feature>
<evidence type="ECO:0000256" key="8">
    <source>
        <dbReference type="ARBA" id="ARBA00043023"/>
    </source>
</evidence>
<feature type="region of interest" description="Disordered" evidence="10">
    <location>
        <begin position="267"/>
        <end position="293"/>
    </location>
</feature>
<dbReference type="InterPro" id="IPR001878">
    <property type="entry name" value="Znf_CCHC"/>
</dbReference>
<dbReference type="PANTHER" id="PTHR46543">
    <property type="entry name" value="ZINC FINGER CCHC DOMAIN-CONTAINING PROTEIN 7"/>
    <property type="match status" value="1"/>
</dbReference>
<keyword evidence="4 9" id="KW-0863">Zinc-finger</keyword>
<dbReference type="AlphaFoldDB" id="A0A8C6TZ62"/>
<keyword evidence="3" id="KW-0677">Repeat</keyword>
<keyword evidence="2" id="KW-0479">Metal-binding</keyword>
<evidence type="ECO:0000256" key="7">
    <source>
        <dbReference type="ARBA" id="ARBA00041190"/>
    </source>
</evidence>
<dbReference type="Proteomes" id="UP000694523">
    <property type="component" value="Unplaced"/>
</dbReference>
<evidence type="ECO:0000256" key="1">
    <source>
        <dbReference type="ARBA" id="ARBA00004123"/>
    </source>
</evidence>
<comment type="subcellular location">
    <subcellularLocation>
        <location evidence="1">Nucleus</location>
    </subcellularLocation>
</comment>
<evidence type="ECO:0000256" key="5">
    <source>
        <dbReference type="ARBA" id="ARBA00022833"/>
    </source>
</evidence>
<sequence length="378" mass="44585">MILDQVSQDGDSTIQLNLSYSNISSSEEEDTDSKDDDNTLLQDSWAVSKRDKEYGKVSICRYFVPGQSLICPICKKTGHRAKSCHMQRKYPICVLCGIQGHLQKECPTQTCSRCGLLAHGARACDRPPVWHQHCQRCGIMGHLLDICPDTWRQFHHTIKRTEVPIRRWTYQTMKRKKRRAHCYNCSKRGHYGHECHLKRMISGTFFTLPYVCHYDGTEKVHHSGSRTQNKNMEMTNKNLPLPEQPQCFKSFGEDKDQLVQKRNKMKQKAQASMRKTWPERRRERQEVKRLRREAQARREGGVLGQCRYDPDGDILDPFGVRNPWQQKKTFKKIAKTVLRNRRNKKNKDTEQWEKEKRRNMAYSILIKRWTQALKIFFL</sequence>
<dbReference type="GO" id="GO:0071031">
    <property type="term" value="P:nuclear mRNA surveillance of mRNA 3'-end processing"/>
    <property type="evidence" value="ECO:0007669"/>
    <property type="project" value="TreeGrafter"/>
</dbReference>
<evidence type="ECO:0000256" key="9">
    <source>
        <dbReference type="PROSITE-ProRule" id="PRU00047"/>
    </source>
</evidence>
<dbReference type="GO" id="GO:0008270">
    <property type="term" value="F:zinc ion binding"/>
    <property type="evidence" value="ECO:0007669"/>
    <property type="project" value="UniProtKB-KW"/>
</dbReference>
<accession>A0A8C6TZ62</accession>